<feature type="transmembrane region" description="Helical" evidence="1">
    <location>
        <begin position="92"/>
        <end position="112"/>
    </location>
</feature>
<keyword evidence="3" id="KW-1185">Reference proteome</keyword>
<evidence type="ECO:0000313" key="3">
    <source>
        <dbReference type="Proteomes" id="UP000634780"/>
    </source>
</evidence>
<evidence type="ECO:0000256" key="1">
    <source>
        <dbReference type="SAM" id="Phobius"/>
    </source>
</evidence>
<dbReference type="Proteomes" id="UP000634780">
    <property type="component" value="Unassembled WGS sequence"/>
</dbReference>
<evidence type="ECO:0000313" key="2">
    <source>
        <dbReference type="EMBL" id="MBJ3813219.1"/>
    </source>
</evidence>
<gene>
    <name evidence="2" type="ORF">JGB26_40260</name>
</gene>
<feature type="transmembrane region" description="Helical" evidence="1">
    <location>
        <begin position="7"/>
        <end position="26"/>
    </location>
</feature>
<name>A0ABS0XJ14_9ACTN</name>
<evidence type="ECO:0008006" key="4">
    <source>
        <dbReference type="Google" id="ProtNLM"/>
    </source>
</evidence>
<dbReference type="EMBL" id="JAEKOZ010000055">
    <property type="protein sequence ID" value="MBJ3813219.1"/>
    <property type="molecule type" value="Genomic_DNA"/>
</dbReference>
<keyword evidence="1" id="KW-0472">Membrane</keyword>
<accession>A0ABS0XJ14</accession>
<reference evidence="2 3" key="1">
    <citation type="submission" date="2020-12" db="EMBL/GenBank/DDBJ databases">
        <title>Streptomyces typhae sp. nov., a novel endophytic actinomycete isolated from the root of cattail pollen (Typha angustifolia L.).</title>
        <authorList>
            <person name="Peng C."/>
            <person name="Liu C."/>
        </authorList>
    </citation>
    <scope>NUCLEOTIDE SEQUENCE [LARGE SCALE GENOMIC DNA]</scope>
    <source>
        <strain evidence="2 3">JCM 4753</strain>
    </source>
</reference>
<dbReference type="NCBIfam" id="NF041646">
    <property type="entry name" value="VC0807_fam"/>
    <property type="match status" value="1"/>
</dbReference>
<keyword evidence="1" id="KW-0812">Transmembrane</keyword>
<feature type="transmembrane region" description="Helical" evidence="1">
    <location>
        <begin position="188"/>
        <end position="211"/>
    </location>
</feature>
<proteinExistence type="predicted"/>
<feature type="transmembrane region" description="Helical" evidence="1">
    <location>
        <begin position="62"/>
        <end position="80"/>
    </location>
</feature>
<comment type="caution">
    <text evidence="2">The sequence shown here is derived from an EMBL/GenBank/DDBJ whole genome shotgun (WGS) entry which is preliminary data.</text>
</comment>
<feature type="transmembrane region" description="Helical" evidence="1">
    <location>
        <begin position="162"/>
        <end position="182"/>
    </location>
</feature>
<organism evidence="2 3">
    <name type="scientific">Streptomyces flavofungini</name>
    <dbReference type="NCBI Taxonomy" id="68200"/>
    <lineage>
        <taxon>Bacteria</taxon>
        <taxon>Bacillati</taxon>
        <taxon>Actinomycetota</taxon>
        <taxon>Actinomycetes</taxon>
        <taxon>Kitasatosporales</taxon>
        <taxon>Streptomycetaceae</taxon>
        <taxon>Streptomyces</taxon>
    </lineage>
</organism>
<keyword evidence="1" id="KW-1133">Transmembrane helix</keyword>
<sequence length="236" mass="24713">MAGVRRGGIVPLVVDGIVPVASYYLLSKGFGMSTMAALAWSSVFPALRTAWSIAKERRVNGLALLILSANVGGLLLSLIAGDPRLMLAKDSGITGVIGLAVLVSVVVGQPLMSAGLKVWVTKGNAARTAAWEKLAEGAGRSEEDLESDQGARFVRLERRFSVVWGSVLFGEAVLRIVGAYTVPIDTMVWLSSVLGASGIVLAIVISGGRAVGPMEEMVGRAIEAAEVRSRLGKVVR</sequence>
<feature type="transmembrane region" description="Helical" evidence="1">
    <location>
        <begin position="32"/>
        <end position="50"/>
    </location>
</feature>
<protein>
    <recommendedName>
        <fullName evidence="4">MFS transporter</fullName>
    </recommendedName>
</protein>